<evidence type="ECO:0000256" key="2">
    <source>
        <dbReference type="ARBA" id="ARBA00009539"/>
    </source>
</evidence>
<dbReference type="EMBL" id="JARTLD010000030">
    <property type="protein sequence ID" value="MED5018095.1"/>
    <property type="molecule type" value="Genomic_DNA"/>
</dbReference>
<dbReference type="GO" id="GO:0004146">
    <property type="term" value="F:dihydrofolate reductase activity"/>
    <property type="evidence" value="ECO:0007669"/>
    <property type="project" value="UniProtKB-EC"/>
</dbReference>
<evidence type="ECO:0000256" key="4">
    <source>
        <dbReference type="ARBA" id="ARBA00022563"/>
    </source>
</evidence>
<reference evidence="10 11" key="1">
    <citation type="submission" date="2023-03" db="EMBL/GenBank/DDBJ databases">
        <title>Bacillus Genome Sequencing.</title>
        <authorList>
            <person name="Dunlap C."/>
        </authorList>
    </citation>
    <scope>NUCLEOTIDE SEQUENCE [LARGE SCALE GENOMIC DNA]</scope>
    <source>
        <strain evidence="10 11">NRS-52</strain>
    </source>
</reference>
<dbReference type="PIRSF" id="PIRSF000194">
    <property type="entry name" value="DHFR"/>
    <property type="match status" value="1"/>
</dbReference>
<dbReference type="PROSITE" id="PS00075">
    <property type="entry name" value="DHFR_1"/>
    <property type="match status" value="1"/>
</dbReference>
<evidence type="ECO:0000256" key="7">
    <source>
        <dbReference type="PIRNR" id="PIRNR000194"/>
    </source>
</evidence>
<evidence type="ECO:0000256" key="1">
    <source>
        <dbReference type="ARBA" id="ARBA00004903"/>
    </source>
</evidence>
<evidence type="ECO:0000256" key="8">
    <source>
        <dbReference type="RuleBase" id="RU004474"/>
    </source>
</evidence>
<dbReference type="InterPro" id="IPR001796">
    <property type="entry name" value="DHFR_dom"/>
</dbReference>
<protein>
    <recommendedName>
        <fullName evidence="3 7">Dihydrofolate reductase</fullName>
        <ecNumber evidence="3 7">1.5.1.3</ecNumber>
    </recommendedName>
</protein>
<dbReference type="PANTHER" id="PTHR48069:SF3">
    <property type="entry name" value="DIHYDROFOLATE REDUCTASE"/>
    <property type="match status" value="1"/>
</dbReference>
<name>A0ABU6PVN4_9BACL</name>
<keyword evidence="4 7" id="KW-0554">One-carbon metabolism</keyword>
<evidence type="ECO:0000256" key="5">
    <source>
        <dbReference type="ARBA" id="ARBA00022857"/>
    </source>
</evidence>
<sequence>MSMTFIWAMGSNRVIGRDNHLPWRLPRDMAFFKEQTIGKKVLMGRKTWESFGAKPLPNRVNVILTRDPDYTAQGAQIIQTIDEAIKLGKEEELMVIGGAEIYRLLLPYADCLVVTEIDQSFEGDTFFPEFPESEWKCIQEVQGIRDDKNPYDYWFRTYIRV</sequence>
<dbReference type="EC" id="1.5.1.3" evidence="3 7"/>
<dbReference type="InterPro" id="IPR017925">
    <property type="entry name" value="DHFR_CS"/>
</dbReference>
<proteinExistence type="inferred from homology"/>
<comment type="catalytic activity">
    <reaction evidence="7">
        <text>(6S)-5,6,7,8-tetrahydrofolate + NADP(+) = 7,8-dihydrofolate + NADPH + H(+)</text>
        <dbReference type="Rhea" id="RHEA:15009"/>
        <dbReference type="ChEBI" id="CHEBI:15378"/>
        <dbReference type="ChEBI" id="CHEBI:57451"/>
        <dbReference type="ChEBI" id="CHEBI:57453"/>
        <dbReference type="ChEBI" id="CHEBI:57783"/>
        <dbReference type="ChEBI" id="CHEBI:58349"/>
        <dbReference type="EC" id="1.5.1.3"/>
    </reaction>
</comment>
<evidence type="ECO:0000313" key="10">
    <source>
        <dbReference type="EMBL" id="MED5018095.1"/>
    </source>
</evidence>
<comment type="function">
    <text evidence="7">Key enzyme in folate metabolism. Catalyzes an essential reaction for de novo glycine and purine synthesis, and for DNA precursor synthesis.</text>
</comment>
<dbReference type="SUPFAM" id="SSF53597">
    <property type="entry name" value="Dihydrofolate reductase-like"/>
    <property type="match status" value="1"/>
</dbReference>
<evidence type="ECO:0000259" key="9">
    <source>
        <dbReference type="PROSITE" id="PS51330"/>
    </source>
</evidence>
<comment type="pathway">
    <text evidence="1 7">Cofactor biosynthesis; tetrahydrofolate biosynthesis; 5,6,7,8-tetrahydrofolate from 7,8-dihydrofolate: step 1/1.</text>
</comment>
<keyword evidence="5 7" id="KW-0521">NADP</keyword>
<comment type="similarity">
    <text evidence="2 7 8">Belongs to the dihydrofolate reductase family.</text>
</comment>
<dbReference type="CDD" id="cd00209">
    <property type="entry name" value="DHFR"/>
    <property type="match status" value="1"/>
</dbReference>
<organism evidence="10 11">
    <name type="scientific">Paenibacillus chibensis</name>
    <dbReference type="NCBI Taxonomy" id="59846"/>
    <lineage>
        <taxon>Bacteria</taxon>
        <taxon>Bacillati</taxon>
        <taxon>Bacillota</taxon>
        <taxon>Bacilli</taxon>
        <taxon>Bacillales</taxon>
        <taxon>Paenibacillaceae</taxon>
        <taxon>Paenibacillus</taxon>
    </lineage>
</organism>
<keyword evidence="6 7" id="KW-0560">Oxidoreductase</keyword>
<dbReference type="InterPro" id="IPR012259">
    <property type="entry name" value="DHFR"/>
</dbReference>
<comment type="caution">
    <text evidence="10">The sequence shown here is derived from an EMBL/GenBank/DDBJ whole genome shotgun (WGS) entry which is preliminary data.</text>
</comment>
<evidence type="ECO:0000256" key="3">
    <source>
        <dbReference type="ARBA" id="ARBA00012856"/>
    </source>
</evidence>
<dbReference type="RefSeq" id="WP_328278213.1">
    <property type="nucleotide sequence ID" value="NZ_JARTLD010000030.1"/>
</dbReference>
<dbReference type="PROSITE" id="PS51330">
    <property type="entry name" value="DHFR_2"/>
    <property type="match status" value="1"/>
</dbReference>
<dbReference type="Pfam" id="PF00186">
    <property type="entry name" value="DHFR_1"/>
    <property type="match status" value="1"/>
</dbReference>
<dbReference type="Proteomes" id="UP001343257">
    <property type="component" value="Unassembled WGS sequence"/>
</dbReference>
<dbReference type="InterPro" id="IPR024072">
    <property type="entry name" value="DHFR-like_dom_sf"/>
</dbReference>
<gene>
    <name evidence="10" type="ORF">P9847_12355</name>
</gene>
<feature type="domain" description="DHFR" evidence="9">
    <location>
        <begin position="2"/>
        <end position="160"/>
    </location>
</feature>
<dbReference type="PRINTS" id="PR00070">
    <property type="entry name" value="DHFR"/>
</dbReference>
<evidence type="ECO:0000256" key="6">
    <source>
        <dbReference type="ARBA" id="ARBA00023002"/>
    </source>
</evidence>
<dbReference type="Gene3D" id="3.40.430.10">
    <property type="entry name" value="Dihydrofolate Reductase, subunit A"/>
    <property type="match status" value="1"/>
</dbReference>
<accession>A0ABU6PVN4</accession>
<dbReference type="PANTHER" id="PTHR48069">
    <property type="entry name" value="DIHYDROFOLATE REDUCTASE"/>
    <property type="match status" value="1"/>
</dbReference>
<keyword evidence="11" id="KW-1185">Reference proteome</keyword>
<evidence type="ECO:0000313" key="11">
    <source>
        <dbReference type="Proteomes" id="UP001343257"/>
    </source>
</evidence>